<dbReference type="Gene3D" id="3.40.190.170">
    <property type="entry name" value="Bacterial extracellular solute-binding protein, family 7"/>
    <property type="match status" value="1"/>
</dbReference>
<feature type="chain" id="PRO_5032377292" evidence="2">
    <location>
        <begin position="24"/>
        <end position="326"/>
    </location>
</feature>
<dbReference type="PANTHER" id="PTHR33376">
    <property type="match status" value="1"/>
</dbReference>
<dbReference type="Pfam" id="PF03480">
    <property type="entry name" value="DctP"/>
    <property type="match status" value="1"/>
</dbReference>
<dbReference type="InterPro" id="IPR004682">
    <property type="entry name" value="TRAP_DctP"/>
</dbReference>
<comment type="caution">
    <text evidence="3">The sequence shown here is derived from an EMBL/GenBank/DDBJ whole genome shotgun (WGS) entry which is preliminary data.</text>
</comment>
<dbReference type="PIRSF" id="PIRSF006470">
    <property type="entry name" value="DctB"/>
    <property type="match status" value="1"/>
</dbReference>
<organism evidence="3 4">
    <name type="scientific">Povalibacter uvarum</name>
    <dbReference type="NCBI Taxonomy" id="732238"/>
    <lineage>
        <taxon>Bacteria</taxon>
        <taxon>Pseudomonadati</taxon>
        <taxon>Pseudomonadota</taxon>
        <taxon>Gammaproteobacteria</taxon>
        <taxon>Steroidobacterales</taxon>
        <taxon>Steroidobacteraceae</taxon>
        <taxon>Povalibacter</taxon>
    </lineage>
</organism>
<dbReference type="GO" id="GO:0030246">
    <property type="term" value="F:carbohydrate binding"/>
    <property type="evidence" value="ECO:0007669"/>
    <property type="project" value="TreeGrafter"/>
</dbReference>
<protein>
    <submittedName>
        <fullName evidence="3">Tripartite ATP-independent transporter DctP family solute receptor</fullName>
    </submittedName>
</protein>
<keyword evidence="4" id="KW-1185">Reference proteome</keyword>
<feature type="signal peptide" evidence="2">
    <location>
        <begin position="1"/>
        <end position="23"/>
    </location>
</feature>
<dbReference type="AlphaFoldDB" id="A0A841HIW6"/>
<dbReference type="Proteomes" id="UP000588068">
    <property type="component" value="Unassembled WGS sequence"/>
</dbReference>
<gene>
    <name evidence="3" type="ORF">HNQ60_001402</name>
</gene>
<proteinExistence type="predicted"/>
<dbReference type="RefSeq" id="WP_184330318.1">
    <property type="nucleotide sequence ID" value="NZ_JACHHZ010000002.1"/>
</dbReference>
<dbReference type="EMBL" id="JACHHZ010000002">
    <property type="protein sequence ID" value="MBB6092524.1"/>
    <property type="molecule type" value="Genomic_DNA"/>
</dbReference>
<evidence type="ECO:0000313" key="4">
    <source>
        <dbReference type="Proteomes" id="UP000588068"/>
    </source>
</evidence>
<dbReference type="NCBIfam" id="NF037995">
    <property type="entry name" value="TRAP_S1"/>
    <property type="match status" value="1"/>
</dbReference>
<dbReference type="InterPro" id="IPR019546">
    <property type="entry name" value="TAT_signal_bac_arc"/>
</dbReference>
<reference evidence="3 4" key="1">
    <citation type="submission" date="2020-08" db="EMBL/GenBank/DDBJ databases">
        <title>Genomic Encyclopedia of Type Strains, Phase IV (KMG-IV): sequencing the most valuable type-strain genomes for metagenomic binning, comparative biology and taxonomic classification.</title>
        <authorList>
            <person name="Goeker M."/>
        </authorList>
    </citation>
    <scope>NUCLEOTIDE SEQUENCE [LARGE SCALE GENOMIC DNA]</scope>
    <source>
        <strain evidence="3 4">DSM 26723</strain>
    </source>
</reference>
<dbReference type="PANTHER" id="PTHR33376:SF2">
    <property type="entry name" value="DICARBOXYLATE-BINDING PERIPLASMIC PROTEIN"/>
    <property type="match status" value="1"/>
</dbReference>
<evidence type="ECO:0000256" key="2">
    <source>
        <dbReference type="SAM" id="SignalP"/>
    </source>
</evidence>
<evidence type="ECO:0000313" key="3">
    <source>
        <dbReference type="EMBL" id="MBB6092524.1"/>
    </source>
</evidence>
<sequence length="326" mass="36367">MNRRRFLVGASAAGVALATGARAATEGLMTAADVHPSGYPTVEAVRWIGKRLEELTGGRLRIRVYYAGQLGREGDTVDLTRFGALDITRVNFASLNNPFPLTRLFALPYVFDSVDHMRRVVDGEAGKIVLKGFEQRDVMGLAIYDAGSRSFYNVRRAIREPKDLHGLKVRVPPSDIFLEMVTALGAEPTPLPFGEVYSALQTHLIDGAENNWRSFQSSRHYEVARFISHSEHSYSPEALLMSRRTFDALAPQDRELVLSTARESVAHMRELWDKMEAEARETVLAAGVNFNEIDRGAFHRAAAPVLEKYTSRSDLKQLYELVRAAA</sequence>
<dbReference type="InterPro" id="IPR038404">
    <property type="entry name" value="TRAP_DctP_sf"/>
</dbReference>
<dbReference type="InterPro" id="IPR018389">
    <property type="entry name" value="DctP_fam"/>
</dbReference>
<dbReference type="CDD" id="cd13671">
    <property type="entry name" value="PBP2_TRAP_SBP_like_3"/>
    <property type="match status" value="1"/>
</dbReference>
<evidence type="ECO:0000256" key="1">
    <source>
        <dbReference type="ARBA" id="ARBA00022729"/>
    </source>
</evidence>
<dbReference type="PROSITE" id="PS51318">
    <property type="entry name" value="TAT"/>
    <property type="match status" value="1"/>
</dbReference>
<dbReference type="InterPro" id="IPR006311">
    <property type="entry name" value="TAT_signal"/>
</dbReference>
<keyword evidence="3" id="KW-0675">Receptor</keyword>
<name>A0A841HIW6_9GAMM</name>
<dbReference type="NCBIfam" id="TIGR00787">
    <property type="entry name" value="dctP"/>
    <property type="match status" value="1"/>
</dbReference>
<dbReference type="GO" id="GO:0055085">
    <property type="term" value="P:transmembrane transport"/>
    <property type="evidence" value="ECO:0007669"/>
    <property type="project" value="InterPro"/>
</dbReference>
<accession>A0A841HIW6</accession>
<dbReference type="GO" id="GO:0030288">
    <property type="term" value="C:outer membrane-bounded periplasmic space"/>
    <property type="evidence" value="ECO:0007669"/>
    <property type="project" value="InterPro"/>
</dbReference>
<keyword evidence="1 2" id="KW-0732">Signal</keyword>
<dbReference type="NCBIfam" id="TIGR01409">
    <property type="entry name" value="TAT_signal_seq"/>
    <property type="match status" value="1"/>
</dbReference>